<evidence type="ECO:0000256" key="2">
    <source>
        <dbReference type="SAM" id="MobiDB-lite"/>
    </source>
</evidence>
<feature type="region of interest" description="Disordered" evidence="2">
    <location>
        <begin position="38"/>
        <end position="210"/>
    </location>
</feature>
<feature type="compositionally biased region" description="Low complexity" evidence="2">
    <location>
        <begin position="46"/>
        <end position="60"/>
    </location>
</feature>
<sequence>MAWFSGKVSLGGFPDLAGAVNKLQESVKNMEKNFDTALGFEEKSESSNNEASGLWSSESPPKVEEEEAENDCELLEAAERADTVTLDPGKAESESEEVYAEPSESAFKNVKSDSTENGQQKEISDVVPSADSDSKEAKLETAEENTVEVTEPVPAESRDAVDMHEINDERKTKTEEILDKNSPVKSKESSDSQADTGNGPDEPMTSSLHSVILEETISAQELLLPTESVLENAKRVEVDRQVNDGEADAKEEIRLSSASAMSNSADSIHELEKVKMEMKMIESALQGAAIQAQRKSNEAEMESLREEYHQRVSTLERKVYASTKERDTLRREQNKKSDAAALLKEKDEIINQVMAEGEELSKKQAAQEAQIRN</sequence>
<dbReference type="AlphaFoldDB" id="A0A6A2YN43"/>
<keyword evidence="4" id="KW-1185">Reference proteome</keyword>
<feature type="compositionally biased region" description="Basic and acidic residues" evidence="2">
    <location>
        <begin position="132"/>
        <end position="141"/>
    </location>
</feature>
<gene>
    <name evidence="3" type="ORF">F3Y22_tig00111366pilonHSYRG00061</name>
</gene>
<evidence type="ECO:0000256" key="1">
    <source>
        <dbReference type="SAM" id="Coils"/>
    </source>
</evidence>
<keyword evidence="1" id="KW-0175">Coiled coil</keyword>
<feature type="compositionally biased region" description="Acidic residues" evidence="2">
    <location>
        <begin position="64"/>
        <end position="76"/>
    </location>
</feature>
<dbReference type="PANTHER" id="PTHR47347:SF2">
    <property type="entry name" value="GOLGIN CANDIDATE 5"/>
    <property type="match status" value="1"/>
</dbReference>
<dbReference type="EMBL" id="VEPZ02001320">
    <property type="protein sequence ID" value="KAE8680771.1"/>
    <property type="molecule type" value="Genomic_DNA"/>
</dbReference>
<protein>
    <submittedName>
        <fullName evidence="3">Golgin candidate 5 isoform 2</fullName>
    </submittedName>
</protein>
<feature type="compositionally biased region" description="Basic and acidic residues" evidence="2">
    <location>
        <begin position="156"/>
        <end position="179"/>
    </location>
</feature>
<dbReference type="PANTHER" id="PTHR47347">
    <property type="entry name" value="GOLGIN CANDIDATE 5"/>
    <property type="match status" value="1"/>
</dbReference>
<organism evidence="3 4">
    <name type="scientific">Hibiscus syriacus</name>
    <name type="common">Rose of Sharon</name>
    <dbReference type="NCBI Taxonomy" id="106335"/>
    <lineage>
        <taxon>Eukaryota</taxon>
        <taxon>Viridiplantae</taxon>
        <taxon>Streptophyta</taxon>
        <taxon>Embryophyta</taxon>
        <taxon>Tracheophyta</taxon>
        <taxon>Spermatophyta</taxon>
        <taxon>Magnoliopsida</taxon>
        <taxon>eudicotyledons</taxon>
        <taxon>Gunneridae</taxon>
        <taxon>Pentapetalae</taxon>
        <taxon>rosids</taxon>
        <taxon>malvids</taxon>
        <taxon>Malvales</taxon>
        <taxon>Malvaceae</taxon>
        <taxon>Malvoideae</taxon>
        <taxon>Hibiscus</taxon>
    </lineage>
</organism>
<proteinExistence type="predicted"/>
<evidence type="ECO:0000313" key="3">
    <source>
        <dbReference type="EMBL" id="KAE8680771.1"/>
    </source>
</evidence>
<feature type="coiled-coil region" evidence="1">
    <location>
        <begin position="287"/>
        <end position="318"/>
    </location>
</feature>
<accession>A0A6A2YN43</accession>
<name>A0A6A2YN43_HIBSY</name>
<evidence type="ECO:0000313" key="4">
    <source>
        <dbReference type="Proteomes" id="UP000436088"/>
    </source>
</evidence>
<comment type="caution">
    <text evidence="3">The sequence shown here is derived from an EMBL/GenBank/DDBJ whole genome shotgun (WGS) entry which is preliminary data.</text>
</comment>
<dbReference type="Proteomes" id="UP000436088">
    <property type="component" value="Unassembled WGS sequence"/>
</dbReference>
<reference evidence="3" key="1">
    <citation type="submission" date="2019-09" db="EMBL/GenBank/DDBJ databases">
        <title>Draft genome information of white flower Hibiscus syriacus.</title>
        <authorList>
            <person name="Kim Y.-M."/>
        </authorList>
    </citation>
    <scope>NUCLEOTIDE SEQUENCE [LARGE SCALE GENOMIC DNA]</scope>
    <source>
        <strain evidence="3">YM2019G1</strain>
    </source>
</reference>